<dbReference type="KEGG" id="dho:Dia5BBH33_03360"/>
<dbReference type="SUPFAM" id="SSF69318">
    <property type="entry name" value="Integrin alpha N-terminal domain"/>
    <property type="match status" value="1"/>
</dbReference>
<keyword evidence="3" id="KW-1185">Reference proteome</keyword>
<name>A0A8D5A556_9FIRM</name>
<feature type="chain" id="PRO_5034057519" description="VCBS repeat-containing protein" evidence="1">
    <location>
        <begin position="26"/>
        <end position="210"/>
    </location>
</feature>
<dbReference type="Proteomes" id="UP000320585">
    <property type="component" value="Chromosome"/>
</dbReference>
<evidence type="ECO:0008006" key="4">
    <source>
        <dbReference type="Google" id="ProtNLM"/>
    </source>
</evidence>
<evidence type="ECO:0000313" key="3">
    <source>
        <dbReference type="Proteomes" id="UP000320585"/>
    </source>
</evidence>
<proteinExistence type="predicted"/>
<accession>A0A8D5A556</accession>
<dbReference type="InterPro" id="IPR028994">
    <property type="entry name" value="Integrin_alpha_N"/>
</dbReference>
<sequence length="210" mass="22356">MSHTGKITAVLAGLAFLSGGLSASASDGMHYVAAENRFLGPEISCELSEEAGDTAVKTALIEGLEIPQKELSGTRWYYDYVDLSGTGERDVLALLSGPWFSGTGGDTLVWLVSDGNGWKVHQTLTLVRSPVIAADLSGNGRKSLIVYRAGGGTRGMWVELDQVQQENDEYLFTTVNDGVKAPDLGTLKGTALFADDMILDQMTGSYKTLG</sequence>
<keyword evidence="1" id="KW-0732">Signal</keyword>
<dbReference type="OrthoDB" id="5637at2"/>
<dbReference type="RefSeq" id="WP_022381806.1">
    <property type="nucleotide sequence ID" value="NZ_AP019697.1"/>
</dbReference>
<feature type="signal peptide" evidence="1">
    <location>
        <begin position="1"/>
        <end position="25"/>
    </location>
</feature>
<evidence type="ECO:0000256" key="1">
    <source>
        <dbReference type="SAM" id="SignalP"/>
    </source>
</evidence>
<organism evidence="2 3">
    <name type="scientific">Dialister hominis</name>
    <dbReference type="NCBI Taxonomy" id="2582419"/>
    <lineage>
        <taxon>Bacteria</taxon>
        <taxon>Bacillati</taxon>
        <taxon>Bacillota</taxon>
        <taxon>Negativicutes</taxon>
        <taxon>Veillonellales</taxon>
        <taxon>Veillonellaceae</taxon>
        <taxon>Dialister</taxon>
    </lineage>
</organism>
<evidence type="ECO:0000313" key="2">
    <source>
        <dbReference type="EMBL" id="BBK24401.1"/>
    </source>
</evidence>
<gene>
    <name evidence="2" type="ORF">Dia5BBH33_03360</name>
</gene>
<dbReference type="GeneID" id="92715562"/>
<dbReference type="AlphaFoldDB" id="A0A8D5A556"/>
<reference evidence="3" key="1">
    <citation type="submission" date="2019-05" db="EMBL/GenBank/DDBJ databases">
        <title>Complete genome sequencing of Dialister sp. strain 5BBH33.</title>
        <authorList>
            <person name="Sakamoto M."/>
            <person name="Murakami T."/>
            <person name="Mori H."/>
        </authorList>
    </citation>
    <scope>NUCLEOTIDE SEQUENCE [LARGE SCALE GENOMIC DNA]</scope>
    <source>
        <strain evidence="3">5BBH33</strain>
    </source>
</reference>
<protein>
    <recommendedName>
        <fullName evidence="4">VCBS repeat-containing protein</fullName>
    </recommendedName>
</protein>
<dbReference type="EMBL" id="AP019697">
    <property type="protein sequence ID" value="BBK24401.1"/>
    <property type="molecule type" value="Genomic_DNA"/>
</dbReference>